<accession>A0A2T9IVM3</accession>
<evidence type="ECO:0000313" key="3">
    <source>
        <dbReference type="Proteomes" id="UP000244913"/>
    </source>
</evidence>
<organism evidence="2 3">
    <name type="scientific">Caulobacter radicis</name>
    <dbReference type="NCBI Taxonomy" id="2172650"/>
    <lineage>
        <taxon>Bacteria</taxon>
        <taxon>Pseudomonadati</taxon>
        <taxon>Pseudomonadota</taxon>
        <taxon>Alphaproteobacteria</taxon>
        <taxon>Caulobacterales</taxon>
        <taxon>Caulobacteraceae</taxon>
        <taxon>Caulobacter</taxon>
    </lineage>
</organism>
<evidence type="ECO:0000313" key="2">
    <source>
        <dbReference type="EMBL" id="PVM70910.1"/>
    </source>
</evidence>
<protein>
    <submittedName>
        <fullName evidence="2">Uncharacterized protein</fullName>
    </submittedName>
</protein>
<keyword evidence="3" id="KW-1185">Reference proteome</keyword>
<feature type="transmembrane region" description="Helical" evidence="1">
    <location>
        <begin position="224"/>
        <end position="244"/>
    </location>
</feature>
<keyword evidence="1" id="KW-1133">Transmembrane helix</keyword>
<name>A0A2T9JIR7_9CAUL</name>
<dbReference type="Proteomes" id="UP000244913">
    <property type="component" value="Unassembled WGS sequence"/>
</dbReference>
<dbReference type="EMBL" id="QDKP01000067">
    <property type="protein sequence ID" value="PVM70910.1"/>
    <property type="molecule type" value="Genomic_DNA"/>
</dbReference>
<comment type="caution">
    <text evidence="2">The sequence shown here is derived from an EMBL/GenBank/DDBJ whole genome shotgun (WGS) entry which is preliminary data.</text>
</comment>
<feature type="transmembrane region" description="Helical" evidence="1">
    <location>
        <begin position="100"/>
        <end position="124"/>
    </location>
</feature>
<evidence type="ECO:0000256" key="1">
    <source>
        <dbReference type="SAM" id="Phobius"/>
    </source>
</evidence>
<feature type="transmembrane region" description="Helical" evidence="1">
    <location>
        <begin position="185"/>
        <end position="204"/>
    </location>
</feature>
<feature type="transmembrane region" description="Helical" evidence="1">
    <location>
        <begin position="145"/>
        <end position="173"/>
    </location>
</feature>
<keyword evidence="1" id="KW-0472">Membrane</keyword>
<accession>A0A2T9JIR7</accession>
<keyword evidence="1" id="KW-0812">Transmembrane</keyword>
<reference evidence="2 3" key="1">
    <citation type="submission" date="2018-04" db="EMBL/GenBank/DDBJ databases">
        <title>The genome sequence of Caulobacter sp. 736.</title>
        <authorList>
            <person name="Gao J."/>
            <person name="Sun J."/>
        </authorList>
    </citation>
    <scope>NUCLEOTIDE SEQUENCE [LARGE SCALE GENOMIC DNA]</scope>
    <source>
        <strain evidence="2 3">736</strain>
    </source>
</reference>
<sequence length="247" mass="27238">MGWVGVWSAFRRGGARRRGLVVKFAMKTKFSTVALLLAESLLLTPADAEATPRYRRRDGWLSCLSAACWTLTLGTFSFYLAGGMDIAAKMPDIGPVDGKLIATGFTTMVSWVMLVGVIVLRWGSDHVARQINRWAKWPRVEPAPFGYYLVDSCAAFCWVGIGLITLAMLAGVSAQPFWGWLGSDAPSAVAAFWIFAIAVVLFHFRRSDMRKRFDQQVYGGHWNAVRSALIVQGLPCALGASWIISLR</sequence>
<proteinExistence type="predicted"/>
<gene>
    <name evidence="2" type="ORF">DDF65_25105</name>
</gene>
<dbReference type="AlphaFoldDB" id="A0A2T9JIR7"/>